<organism evidence="2 3">
    <name type="scientific">Vibrio maritimus</name>
    <dbReference type="NCBI Taxonomy" id="990268"/>
    <lineage>
        <taxon>Bacteria</taxon>
        <taxon>Pseudomonadati</taxon>
        <taxon>Pseudomonadota</taxon>
        <taxon>Gammaproteobacteria</taxon>
        <taxon>Vibrionales</taxon>
        <taxon>Vibrionaceae</taxon>
        <taxon>Vibrio</taxon>
    </lineage>
</organism>
<dbReference type="EMBL" id="BBMT01000001">
    <property type="protein sequence ID" value="GAL31966.1"/>
    <property type="molecule type" value="Genomic_DNA"/>
</dbReference>
<evidence type="ECO:0000313" key="2">
    <source>
        <dbReference type="EMBL" id="GAL31966.1"/>
    </source>
</evidence>
<dbReference type="Pfam" id="PF17263">
    <property type="entry name" value="DUF5329"/>
    <property type="match status" value="1"/>
</dbReference>
<sequence>MRTQSITALVLSLASQSALASTASDVLYLIEQMNSSPCTFIRNGDEHNGQEAAAHLRRKWDYAKDDVTSTQVFIDEVASKSWFTGRAYQVVCDGQSTSSAEWLSQKLLSKPN</sequence>
<comment type="caution">
    <text evidence="2">The sequence shown here is derived from an EMBL/GenBank/DDBJ whole genome shotgun (WGS) entry which is preliminary data.</text>
</comment>
<dbReference type="Proteomes" id="UP000029224">
    <property type="component" value="Unassembled WGS sequence"/>
</dbReference>
<protein>
    <recommendedName>
        <fullName evidence="4">DUF5329 domain-containing protein</fullName>
    </recommendedName>
</protein>
<keyword evidence="3" id="KW-1185">Reference proteome</keyword>
<name>A0A090SWA4_9VIBR</name>
<reference evidence="2 3" key="2">
    <citation type="submission" date="2014-09" db="EMBL/GenBank/DDBJ databases">
        <authorList>
            <consortium name="NBRP consortium"/>
            <person name="Sawabe T."/>
            <person name="Meirelles P."/>
            <person name="Nakanishi M."/>
            <person name="Sayaka M."/>
            <person name="Hattori M."/>
            <person name="Ohkuma M."/>
        </authorList>
    </citation>
    <scope>NUCLEOTIDE SEQUENCE [LARGE SCALE GENOMIC DNA]</scope>
    <source>
        <strain evidence="2 3">JCM 19240</strain>
    </source>
</reference>
<evidence type="ECO:0000313" key="3">
    <source>
        <dbReference type="Proteomes" id="UP000029224"/>
    </source>
</evidence>
<reference evidence="2 3" key="1">
    <citation type="submission" date="2014-09" db="EMBL/GenBank/DDBJ databases">
        <title>Vibrio maritimus JCM 19240. (C210) whole genome shotgun sequence.</title>
        <authorList>
            <person name="Sawabe T."/>
            <person name="Meirelles P."/>
            <person name="Nakanishi M."/>
            <person name="Sayaka M."/>
            <person name="Hattori M."/>
            <person name="Ohkuma M."/>
        </authorList>
    </citation>
    <scope>NUCLEOTIDE SEQUENCE [LARGE SCALE GENOMIC DNA]</scope>
    <source>
        <strain evidence="2 3">JCM 19240</strain>
    </source>
</reference>
<dbReference type="InterPro" id="IPR035242">
    <property type="entry name" value="DUF5329"/>
</dbReference>
<feature type="signal peptide" evidence="1">
    <location>
        <begin position="1"/>
        <end position="20"/>
    </location>
</feature>
<evidence type="ECO:0000256" key="1">
    <source>
        <dbReference type="SAM" id="SignalP"/>
    </source>
</evidence>
<dbReference type="AlphaFoldDB" id="A0A090SWA4"/>
<proteinExistence type="predicted"/>
<gene>
    <name evidence="2" type="ORF">JCM19240_5397</name>
</gene>
<evidence type="ECO:0008006" key="4">
    <source>
        <dbReference type="Google" id="ProtNLM"/>
    </source>
</evidence>
<keyword evidence="1" id="KW-0732">Signal</keyword>
<feature type="chain" id="PRO_5001864746" description="DUF5329 domain-containing protein" evidence="1">
    <location>
        <begin position="21"/>
        <end position="112"/>
    </location>
</feature>
<accession>A0A090SWA4</accession>